<dbReference type="InterPro" id="IPR039527">
    <property type="entry name" value="PIGG/GPI7"/>
</dbReference>
<comment type="subcellular location">
    <subcellularLocation>
        <location evidence="1 12">Endoplasmic reticulum membrane</location>
        <topology evidence="1 12">Multi-pass membrane protein</topology>
    </subcellularLocation>
</comment>
<feature type="transmembrane region" description="Helical" evidence="12">
    <location>
        <begin position="789"/>
        <end position="808"/>
    </location>
</feature>
<reference evidence="15 16" key="1">
    <citation type="submission" date="2019-06" db="EMBL/GenBank/DDBJ databases">
        <authorList>
            <person name="Palmer J.M."/>
        </authorList>
    </citation>
    <scope>NUCLEOTIDE SEQUENCE [LARGE SCALE GENOMIC DNA]</scope>
    <source>
        <strain evidence="15 16">TWF788</strain>
    </source>
</reference>
<feature type="transmembrane region" description="Helical" evidence="12">
    <location>
        <begin position="908"/>
        <end position="932"/>
    </location>
</feature>
<feature type="domain" description="GPI ethanolamine phosphate transferase 2 C-terminal" evidence="14">
    <location>
        <begin position="512"/>
        <end position="961"/>
    </location>
</feature>
<name>A0A7C8PIL7_ORBOL</name>
<dbReference type="InterPro" id="IPR002591">
    <property type="entry name" value="Phosphodiest/P_Trfase"/>
</dbReference>
<dbReference type="GO" id="GO:0005789">
    <property type="term" value="C:endoplasmic reticulum membrane"/>
    <property type="evidence" value="ECO:0007669"/>
    <property type="project" value="UniProtKB-SubCell"/>
</dbReference>
<dbReference type="InterPro" id="IPR037674">
    <property type="entry name" value="PIG-G_N"/>
</dbReference>
<comment type="caution">
    <text evidence="15">The sequence shown here is derived from an EMBL/GenBank/DDBJ whole genome shotgun (WGS) entry which is preliminary data.</text>
</comment>
<keyword evidence="9 12" id="KW-1133">Transmembrane helix</keyword>
<feature type="transmembrane region" description="Helical" evidence="12">
    <location>
        <begin position="938"/>
        <end position="960"/>
    </location>
</feature>
<evidence type="ECO:0000256" key="5">
    <source>
        <dbReference type="ARBA" id="ARBA00022502"/>
    </source>
</evidence>
<dbReference type="CDD" id="cd16024">
    <property type="entry name" value="GPI_EPT_2"/>
    <property type="match status" value="1"/>
</dbReference>
<dbReference type="Pfam" id="PF01663">
    <property type="entry name" value="Phosphodiest"/>
    <property type="match status" value="1"/>
</dbReference>
<feature type="transmembrane region" description="Helical" evidence="12">
    <location>
        <begin position="751"/>
        <end position="774"/>
    </location>
</feature>
<feature type="transmembrane region" description="Helical" evidence="12">
    <location>
        <begin position="520"/>
        <end position="539"/>
    </location>
</feature>
<dbReference type="InterPro" id="IPR045687">
    <property type="entry name" value="PIGG/GPI7_C"/>
</dbReference>
<proteinExistence type="inferred from homology"/>
<dbReference type="AlphaFoldDB" id="A0A7C8PIL7"/>
<dbReference type="PANTHER" id="PTHR23072:SF0">
    <property type="entry name" value="GPI ETHANOLAMINE PHOSPHATE TRANSFERASE 2"/>
    <property type="match status" value="1"/>
</dbReference>
<evidence type="ECO:0000259" key="14">
    <source>
        <dbReference type="Pfam" id="PF19316"/>
    </source>
</evidence>
<evidence type="ECO:0000256" key="9">
    <source>
        <dbReference type="ARBA" id="ARBA00022989"/>
    </source>
</evidence>
<evidence type="ECO:0000256" key="13">
    <source>
        <dbReference type="SAM" id="MobiDB-lite"/>
    </source>
</evidence>
<evidence type="ECO:0000256" key="11">
    <source>
        <dbReference type="ARBA" id="ARBA00023180"/>
    </source>
</evidence>
<feature type="transmembrane region" description="Helical" evidence="12">
    <location>
        <begin position="576"/>
        <end position="593"/>
    </location>
</feature>
<evidence type="ECO:0000313" key="16">
    <source>
        <dbReference type="Proteomes" id="UP000479691"/>
    </source>
</evidence>
<evidence type="ECO:0000256" key="1">
    <source>
        <dbReference type="ARBA" id="ARBA00004477"/>
    </source>
</evidence>
<evidence type="ECO:0000313" key="15">
    <source>
        <dbReference type="EMBL" id="KAF3173800.1"/>
    </source>
</evidence>
<dbReference type="InterPro" id="IPR017850">
    <property type="entry name" value="Alkaline_phosphatase_core_sf"/>
</dbReference>
<evidence type="ECO:0000256" key="10">
    <source>
        <dbReference type="ARBA" id="ARBA00023136"/>
    </source>
</evidence>
<feature type="region of interest" description="Disordered" evidence="13">
    <location>
        <begin position="868"/>
        <end position="892"/>
    </location>
</feature>
<feature type="transmembrane region" description="Helical" evidence="12">
    <location>
        <begin position="551"/>
        <end position="570"/>
    </location>
</feature>
<evidence type="ECO:0000256" key="2">
    <source>
        <dbReference type="ARBA" id="ARBA00004687"/>
    </source>
</evidence>
<feature type="transmembrane region" description="Helical" evidence="12">
    <location>
        <begin position="820"/>
        <end position="839"/>
    </location>
</feature>
<evidence type="ECO:0000256" key="12">
    <source>
        <dbReference type="RuleBase" id="RU367106"/>
    </source>
</evidence>
<gene>
    <name evidence="15" type="primary">LAS21</name>
    <name evidence="15" type="ORF">TWF788_008869</name>
</gene>
<evidence type="ECO:0000256" key="8">
    <source>
        <dbReference type="ARBA" id="ARBA00022824"/>
    </source>
</evidence>
<keyword evidence="6 12" id="KW-0808">Transferase</keyword>
<organism evidence="15 16">
    <name type="scientific">Orbilia oligospora</name>
    <name type="common">Nematode-trapping fungus</name>
    <name type="synonym">Arthrobotrys oligospora</name>
    <dbReference type="NCBI Taxonomy" id="2813651"/>
    <lineage>
        <taxon>Eukaryota</taxon>
        <taxon>Fungi</taxon>
        <taxon>Dikarya</taxon>
        <taxon>Ascomycota</taxon>
        <taxon>Pezizomycotina</taxon>
        <taxon>Orbiliomycetes</taxon>
        <taxon>Orbiliales</taxon>
        <taxon>Orbiliaceae</taxon>
        <taxon>Orbilia</taxon>
    </lineage>
</organism>
<keyword evidence="7 12" id="KW-0812">Transmembrane</keyword>
<comment type="function">
    <text evidence="12">Ethanolamine phosphate transferase involved in glycosylphosphatidylinositol-anchor biosynthesis. Transfers ethanolamine phosphate to the GPI second mannose.</text>
</comment>
<accession>A0A7C8PIL7</accession>
<feature type="compositionally biased region" description="Low complexity" evidence="13">
    <location>
        <begin position="878"/>
        <end position="889"/>
    </location>
</feature>
<protein>
    <recommendedName>
        <fullName evidence="4 12">GPI ethanolamine phosphate transferase 2</fullName>
    </recommendedName>
</protein>
<keyword evidence="10 12" id="KW-0472">Membrane</keyword>
<dbReference type="GO" id="GO:0006506">
    <property type="term" value="P:GPI anchor biosynthetic process"/>
    <property type="evidence" value="ECO:0007669"/>
    <property type="project" value="UniProtKB-UniPathway"/>
</dbReference>
<feature type="transmembrane region" description="Helical" evidence="12">
    <location>
        <begin position="56"/>
        <end position="78"/>
    </location>
</feature>
<dbReference type="EMBL" id="JAABOE010000058">
    <property type="protein sequence ID" value="KAF3173800.1"/>
    <property type="molecule type" value="Genomic_DNA"/>
</dbReference>
<dbReference type="SUPFAM" id="SSF53649">
    <property type="entry name" value="Alkaline phosphatase-like"/>
    <property type="match status" value="1"/>
</dbReference>
<dbReference type="GO" id="GO:0051267">
    <property type="term" value="F:CP2 mannose-ethanolamine phosphotransferase activity"/>
    <property type="evidence" value="ECO:0007669"/>
    <property type="project" value="TreeGrafter"/>
</dbReference>
<keyword evidence="8 12" id="KW-0256">Endoplasmic reticulum</keyword>
<feature type="transmembrane region" description="Helical" evidence="12">
    <location>
        <begin position="845"/>
        <end position="862"/>
    </location>
</feature>
<keyword evidence="5 12" id="KW-0337">GPI-anchor biosynthesis</keyword>
<sequence length="965" mass="107034">MSVVLKAKAKRKNIFKLSATFLGSQNSKVAESLFPVSKTILRSCNQLTMVQLSLRWLRLAAGNLLLVLSVLVFAKAFFPYKPFLQGLAQHADYHDGGDTPAPAQFEKIVFMLVDALRRYISGPTRIVIVRYIDIWALTSSTRTIAISCLENIQDLSTLKVNDDDWGDFIYSLIRSGVAIPFTAHATSPTITMPKIKALTTGSIPGFLDLILNFAESDTTSTLATQDNWLAQIKQSGKKLIMFGDDTWLKLFPGIFERTDGTVSFFVSDFTEVDNNVTRHVAPELQQPDWDTMILHYLGLDHIGHKTGPRSQHMIPKQHEMDGIVKQVYQAIETEAHLKDTLFVLVGDHGMNDGGGHGGSSSGETSAALVFMSPKLKALEPTFAAPAVPKDEFTYYRRIEQSDVAPTLTTLLGLPIPKNNLGLFIQDFLPLWDVKDQVKILNTNGRELSRLISASYSDFDRLLGEGKCNGKAGQLDKLACIWHSAVLSSLPSEQMRLFSTFSTECQDILTSAATNYDTDSMLIAIIIGTISLVLFATVWVVDGIPGSALYKLLFWALSLSYSGMMIASSYVEEEQQYWYWAASGWGIILLIRELQRGETGSKSMILLVLLRLTRRWNQTGQKHAGAPDITNTFLNNNPTILWALVFFSYTDMFFRLKRNLDTKHSVLVGPVMSISPVVVSMLFKLSMAALDTRELIPSYLMDLADGFAAISVVTQAQLVFSIILLIGTYLVFVRNSGMSGVKVSPLKKLQPFHDLLTVFIATQSRLTNIPLIWFFNVMLLLLDDMKLDSLLQITLTVITMQHVSFFALGNSNAISSVDLSNAYNGVSGFNVGVVGILTFLSNWAGPVLWTSGGVGLMCSWIGRKRKEKKSAKKDEDDNSFPPSSSPPSSSLTEGTLTDTYLKFAELMSIFRAVAMVAVMGACMVLRMHLFVWTVFSPKYLFAMVWTCVHHIIVDLVIMAALHYTGR</sequence>
<feature type="transmembrane region" description="Helical" evidence="12">
    <location>
        <begin position="664"/>
        <end position="686"/>
    </location>
</feature>
<dbReference type="Pfam" id="PF19316">
    <property type="entry name" value="PIGO_PIGG"/>
    <property type="match status" value="1"/>
</dbReference>
<keyword evidence="11" id="KW-0325">Glycoprotein</keyword>
<evidence type="ECO:0000256" key="3">
    <source>
        <dbReference type="ARBA" id="ARBA00005315"/>
    </source>
</evidence>
<dbReference type="Gene3D" id="3.40.720.10">
    <property type="entry name" value="Alkaline Phosphatase, subunit A"/>
    <property type="match status" value="1"/>
</dbReference>
<feature type="transmembrane region" description="Helical" evidence="12">
    <location>
        <begin position="706"/>
        <end position="731"/>
    </location>
</feature>
<comment type="similarity">
    <text evidence="3 12">Belongs to the PIGG/PIGN/PIGO family. PIGG subfamily.</text>
</comment>
<evidence type="ECO:0000256" key="4">
    <source>
        <dbReference type="ARBA" id="ARBA00020830"/>
    </source>
</evidence>
<dbReference type="PANTHER" id="PTHR23072">
    <property type="entry name" value="PHOSPHATIDYLINOSITOL GLYCAN-RELATED"/>
    <property type="match status" value="1"/>
</dbReference>
<evidence type="ECO:0000256" key="6">
    <source>
        <dbReference type="ARBA" id="ARBA00022679"/>
    </source>
</evidence>
<dbReference type="Proteomes" id="UP000479691">
    <property type="component" value="Unassembled WGS sequence"/>
</dbReference>
<comment type="pathway">
    <text evidence="2 12">Glycolipid biosynthesis; glycosylphosphatidylinositol-anchor biosynthesis.</text>
</comment>
<dbReference type="UniPathway" id="UPA00196"/>
<evidence type="ECO:0000256" key="7">
    <source>
        <dbReference type="ARBA" id="ARBA00022692"/>
    </source>
</evidence>